<dbReference type="GeneID" id="43668655"/>
<sequence length="314" mass="36815">MYLSVLSFVDSDSLTSKQQQHYALALYFDWKCAITGKIYQSHSDQTFHAVSKGKFYRAVMARFLDTKMLQFATLCQDLESFDWLTTTTSKMWSDNPNRTLEESFQILEAFDFISNFMLLHILEGPGTFADWVISSDEHQAFTQDPNDSFLNNWISLLRRLQPYLSPFDILVAFRMDEIDLQTLQYFNSLLSLEEYDLKSPIYEIEKEVCCKLSEEYDVADHVWKMYRNHGWRNGARGTSFNEHLSVGAIASEIIGFECHRRNWWELMKQSSKASPYGVRFSLPSCYLSTFNERMDEDEDIHFIITKDDLLTLNH</sequence>
<protein>
    <submittedName>
        <fullName evidence="1">Uncharacterized protein</fullName>
    </submittedName>
</protein>
<evidence type="ECO:0000313" key="1">
    <source>
        <dbReference type="EMBL" id="KAE8396997.1"/>
    </source>
</evidence>
<dbReference type="Proteomes" id="UP000325579">
    <property type="component" value="Unassembled WGS sequence"/>
</dbReference>
<keyword evidence="2" id="KW-1185">Reference proteome</keyword>
<dbReference type="RefSeq" id="XP_031934316.1">
    <property type="nucleotide sequence ID" value="XM_032083964.1"/>
</dbReference>
<dbReference type="OrthoDB" id="5384804at2759"/>
<evidence type="ECO:0000313" key="2">
    <source>
        <dbReference type="Proteomes" id="UP000325579"/>
    </source>
</evidence>
<dbReference type="AlphaFoldDB" id="A0A5N7CTG2"/>
<organism evidence="1 2">
    <name type="scientific">Aspergillus pseudonomiae</name>
    <dbReference type="NCBI Taxonomy" id="1506151"/>
    <lineage>
        <taxon>Eukaryota</taxon>
        <taxon>Fungi</taxon>
        <taxon>Dikarya</taxon>
        <taxon>Ascomycota</taxon>
        <taxon>Pezizomycotina</taxon>
        <taxon>Eurotiomycetes</taxon>
        <taxon>Eurotiomycetidae</taxon>
        <taxon>Eurotiales</taxon>
        <taxon>Aspergillaceae</taxon>
        <taxon>Aspergillus</taxon>
        <taxon>Aspergillus subgen. Circumdati</taxon>
    </lineage>
</organism>
<accession>A0A5N7CTG2</accession>
<gene>
    <name evidence="1" type="ORF">BDV37DRAFT_266922</name>
</gene>
<reference evidence="1 2" key="1">
    <citation type="submission" date="2019-04" db="EMBL/GenBank/DDBJ databases">
        <authorList>
            <consortium name="DOE Joint Genome Institute"/>
            <person name="Mondo S."/>
            <person name="Kjaerbolling I."/>
            <person name="Vesth T."/>
            <person name="Frisvad J.C."/>
            <person name="Nybo J.L."/>
            <person name="Theobald S."/>
            <person name="Kildgaard S."/>
            <person name="Isbrandt T."/>
            <person name="Kuo A."/>
            <person name="Sato A."/>
            <person name="Lyhne E.K."/>
            <person name="Kogle M.E."/>
            <person name="Wiebenga A."/>
            <person name="Kun R.S."/>
            <person name="Lubbers R.J."/>
            <person name="Makela M.R."/>
            <person name="Barry K."/>
            <person name="Chovatia M."/>
            <person name="Clum A."/>
            <person name="Daum C."/>
            <person name="Haridas S."/>
            <person name="He G."/>
            <person name="LaButti K."/>
            <person name="Lipzen A."/>
            <person name="Riley R."/>
            <person name="Salamov A."/>
            <person name="Simmons B.A."/>
            <person name="Magnuson J.K."/>
            <person name="Henrissat B."/>
            <person name="Mortensen U.H."/>
            <person name="Larsen T.O."/>
            <person name="Devries R.P."/>
            <person name="Grigoriev I.V."/>
            <person name="Machida M."/>
            <person name="Baker S.E."/>
            <person name="Andersen M.R."/>
            <person name="Cantor M.N."/>
            <person name="Hua S.X."/>
        </authorList>
    </citation>
    <scope>NUCLEOTIDE SEQUENCE [LARGE SCALE GENOMIC DNA]</scope>
    <source>
        <strain evidence="1 2">CBS 119388</strain>
    </source>
</reference>
<proteinExistence type="predicted"/>
<name>A0A5N7CTG2_9EURO</name>
<dbReference type="EMBL" id="ML736936">
    <property type="protein sequence ID" value="KAE8396997.1"/>
    <property type="molecule type" value="Genomic_DNA"/>
</dbReference>